<feature type="domain" description="HTH cro/C1-type" evidence="1">
    <location>
        <begin position="25"/>
        <end position="80"/>
    </location>
</feature>
<dbReference type="Proteomes" id="UP000294911">
    <property type="component" value="Unassembled WGS sequence"/>
</dbReference>
<comment type="caution">
    <text evidence="2">The sequence shown here is derived from an EMBL/GenBank/DDBJ whole genome shotgun (WGS) entry which is preliminary data.</text>
</comment>
<dbReference type="OrthoDB" id="4285266at2"/>
<dbReference type="PROSITE" id="PS50943">
    <property type="entry name" value="HTH_CROC1"/>
    <property type="match status" value="1"/>
</dbReference>
<dbReference type="SUPFAM" id="SSF47413">
    <property type="entry name" value="lambda repressor-like DNA-binding domains"/>
    <property type="match status" value="1"/>
</dbReference>
<accession>A0A4R2QPK8</accession>
<evidence type="ECO:0000259" key="1">
    <source>
        <dbReference type="PROSITE" id="PS50943"/>
    </source>
</evidence>
<gene>
    <name evidence="2" type="ORF">EV191_107158</name>
</gene>
<evidence type="ECO:0000313" key="3">
    <source>
        <dbReference type="Proteomes" id="UP000294911"/>
    </source>
</evidence>
<protein>
    <submittedName>
        <fullName evidence="2">Helix-turn-helix protein</fullName>
    </submittedName>
</protein>
<name>A0A4R2QPK8_9PSEU</name>
<keyword evidence="3" id="KW-1185">Reference proteome</keyword>
<dbReference type="Gene3D" id="1.10.260.40">
    <property type="entry name" value="lambda repressor-like DNA-binding domains"/>
    <property type="match status" value="1"/>
</dbReference>
<dbReference type="AlphaFoldDB" id="A0A4R2QPK8"/>
<proteinExistence type="predicted"/>
<dbReference type="InterPro" id="IPR010982">
    <property type="entry name" value="Lambda_DNA-bd_dom_sf"/>
</dbReference>
<dbReference type="InterPro" id="IPR001387">
    <property type="entry name" value="Cro/C1-type_HTH"/>
</dbReference>
<dbReference type="Pfam" id="PF13560">
    <property type="entry name" value="HTH_31"/>
    <property type="match status" value="1"/>
</dbReference>
<sequence length="284" mass="31857">MYIVFDNMHDMSSPVIAKIQLGRAMRRLRDDAGKSRDEAASALDCDVSKISRIEQGKGSLKTLEVEALLWLYEAPDLRDQLVETARLARKRTAYQVPPWQRDFVGMEAEARTILEYQPEVVPALLQTERYARAVLAADPRRAPAEVDRYVGGRLARQQRLAEEVPPRLRMVLSEGAIRRSVGGPAVHREQLLWLRKFAERPSVDLRVLPFSAGAHAAMGIGFVVLELPDPEVRIGYVETLDSADYLTEPAQLDRYAELFERLFDSAADAEQTAALCAEVIGQLD</sequence>
<dbReference type="EMBL" id="SLXQ01000007">
    <property type="protein sequence ID" value="TCP50894.1"/>
    <property type="molecule type" value="Genomic_DNA"/>
</dbReference>
<dbReference type="GO" id="GO:0003677">
    <property type="term" value="F:DNA binding"/>
    <property type="evidence" value="ECO:0007669"/>
    <property type="project" value="InterPro"/>
</dbReference>
<evidence type="ECO:0000313" key="2">
    <source>
        <dbReference type="EMBL" id="TCP50894.1"/>
    </source>
</evidence>
<reference evidence="2 3" key="1">
    <citation type="submission" date="2019-03" db="EMBL/GenBank/DDBJ databases">
        <title>Genomic Encyclopedia of Type Strains, Phase IV (KMG-IV): sequencing the most valuable type-strain genomes for metagenomic binning, comparative biology and taxonomic classification.</title>
        <authorList>
            <person name="Goeker M."/>
        </authorList>
    </citation>
    <scope>NUCLEOTIDE SEQUENCE [LARGE SCALE GENOMIC DNA]</scope>
    <source>
        <strain evidence="2 3">DSM 45765</strain>
    </source>
</reference>
<dbReference type="Pfam" id="PF19054">
    <property type="entry name" value="DUF5753"/>
    <property type="match status" value="1"/>
</dbReference>
<dbReference type="InterPro" id="IPR043917">
    <property type="entry name" value="DUF5753"/>
</dbReference>
<dbReference type="CDD" id="cd00093">
    <property type="entry name" value="HTH_XRE"/>
    <property type="match status" value="1"/>
</dbReference>
<organism evidence="2 3">
    <name type="scientific">Tamaricihabitans halophyticus</name>
    <dbReference type="NCBI Taxonomy" id="1262583"/>
    <lineage>
        <taxon>Bacteria</taxon>
        <taxon>Bacillati</taxon>
        <taxon>Actinomycetota</taxon>
        <taxon>Actinomycetes</taxon>
        <taxon>Pseudonocardiales</taxon>
        <taxon>Pseudonocardiaceae</taxon>
        <taxon>Tamaricihabitans</taxon>
    </lineage>
</organism>